<feature type="coiled-coil region" evidence="1">
    <location>
        <begin position="140"/>
        <end position="167"/>
    </location>
</feature>
<feature type="compositionally biased region" description="Basic and acidic residues" evidence="2">
    <location>
        <begin position="434"/>
        <end position="444"/>
    </location>
</feature>
<evidence type="ECO:0000313" key="4">
    <source>
        <dbReference type="Proteomes" id="UP000003494"/>
    </source>
</evidence>
<evidence type="ECO:0000256" key="2">
    <source>
        <dbReference type="SAM" id="MobiDB-lite"/>
    </source>
</evidence>
<gene>
    <name evidence="3" type="ORF">GCWU000342_00851</name>
</gene>
<dbReference type="Proteomes" id="UP000003494">
    <property type="component" value="Unassembled WGS sequence"/>
</dbReference>
<keyword evidence="4" id="KW-1185">Reference proteome</keyword>
<feature type="compositionally biased region" description="Basic and acidic residues" evidence="2">
    <location>
        <begin position="275"/>
        <end position="382"/>
    </location>
</feature>
<dbReference type="AlphaFoldDB" id="C4GA39"/>
<evidence type="ECO:0000256" key="1">
    <source>
        <dbReference type="SAM" id="Coils"/>
    </source>
</evidence>
<protein>
    <submittedName>
        <fullName evidence="3">Uncharacterized protein</fullName>
    </submittedName>
</protein>
<accession>C4GA39</accession>
<feature type="compositionally biased region" description="Acidic residues" evidence="2">
    <location>
        <begin position="247"/>
        <end position="256"/>
    </location>
</feature>
<organism evidence="3 4">
    <name type="scientific">Shuttleworthella satelles DSM 14600</name>
    <dbReference type="NCBI Taxonomy" id="626523"/>
    <lineage>
        <taxon>Bacteria</taxon>
        <taxon>Bacillati</taxon>
        <taxon>Bacillota</taxon>
        <taxon>Clostridia</taxon>
        <taxon>Lachnospirales</taxon>
        <taxon>Lachnospiraceae</taxon>
        <taxon>Shuttleworthella</taxon>
    </lineage>
</organism>
<name>C4GA39_9FIRM</name>
<reference evidence="3" key="1">
    <citation type="submission" date="2009-04" db="EMBL/GenBank/DDBJ databases">
        <authorList>
            <person name="Weinstock G."/>
            <person name="Sodergren E."/>
            <person name="Clifton S."/>
            <person name="Fulton L."/>
            <person name="Fulton B."/>
            <person name="Courtney L."/>
            <person name="Fronick C."/>
            <person name="Harrison M."/>
            <person name="Strong C."/>
            <person name="Farmer C."/>
            <person name="Delahaunty K."/>
            <person name="Markovic C."/>
            <person name="Hall O."/>
            <person name="Minx P."/>
            <person name="Tomlinson C."/>
            <person name="Mitreva M."/>
            <person name="Nelson J."/>
            <person name="Hou S."/>
            <person name="Wollam A."/>
            <person name="Pepin K.H."/>
            <person name="Johnson M."/>
            <person name="Bhonagiri V."/>
            <person name="Nash W.E."/>
            <person name="Warren W."/>
            <person name="Chinwalla A."/>
            <person name="Mardis E.R."/>
            <person name="Wilson R.K."/>
        </authorList>
    </citation>
    <scope>NUCLEOTIDE SEQUENCE [LARGE SCALE GENOMIC DNA]</scope>
    <source>
        <strain evidence="3">DSM 14600</strain>
    </source>
</reference>
<feature type="compositionally biased region" description="Basic and acidic residues" evidence="2">
    <location>
        <begin position="389"/>
        <end position="411"/>
    </location>
</feature>
<dbReference type="EMBL" id="ACIP02000001">
    <property type="protein sequence ID" value="EEP29486.1"/>
    <property type="molecule type" value="Genomic_DNA"/>
</dbReference>
<sequence>MEQGGESREKGKGDSDWQYQLSPFYDMIRAVRDGLIQEIYMGAKDDSEKILREIHVLFAKAEAYEDSRERVVVNKEQMFDLLEKLNGAITDMVDECELTWAERDKAYRRQRRQGDEIVSEARHKAEDVYAASVMYTDRSLEEIQDLVNRTSEELDEIHRQMKAAIETELRHMRDNQTELHGQLRDMADSQKYLHLIDDENRRIAREKEKAREADRGGTFVPLSYAGPAPEIRVNPAYFERRAQMMAAEDEAAEEGAADQLSQADLTEENASDQELTSRAKGEAPANQKREAKPAGEKIPDQPLESKAKGESSADQKREAKPAGEKIPDQPLESKAKGERLADQKREAKPVEKKTPDQSLESKVEGEDLADQKREAKPVEKKTPNQPLESRVKGESPADQKRKAKSEGEKTPDQPLESSLPERDSRENSTASGTRESDPKTEIGAKVDAAISGLDQETRRKQNHRQDDRVDRVLQIFRKSGNP</sequence>
<feature type="compositionally biased region" description="Basic and acidic residues" evidence="2">
    <location>
        <begin position="455"/>
        <end position="471"/>
    </location>
</feature>
<dbReference type="eggNOG" id="ENOG5030RPK">
    <property type="taxonomic scope" value="Bacteria"/>
</dbReference>
<comment type="caution">
    <text evidence="3">The sequence shown here is derived from an EMBL/GenBank/DDBJ whole genome shotgun (WGS) entry which is preliminary data.</text>
</comment>
<proteinExistence type="predicted"/>
<evidence type="ECO:0000313" key="3">
    <source>
        <dbReference type="EMBL" id="EEP29486.1"/>
    </source>
</evidence>
<keyword evidence="1" id="KW-0175">Coiled coil</keyword>
<feature type="region of interest" description="Disordered" evidence="2">
    <location>
        <begin position="247"/>
        <end position="482"/>
    </location>
</feature>
<dbReference type="HOGENOM" id="CLU_566062_0_0_9"/>